<gene>
    <name evidence="2" type="ORF">Apa02nite_033340</name>
</gene>
<evidence type="ECO:0000256" key="1">
    <source>
        <dbReference type="SAM" id="MobiDB-lite"/>
    </source>
</evidence>
<evidence type="ECO:0000313" key="3">
    <source>
        <dbReference type="Proteomes" id="UP000624709"/>
    </source>
</evidence>
<sequence length="62" mass="6283">MVRRDACQAAVMLLNLAGPRGAAESTVLRTGAPPNGPVVHDSDEIGVPAGADTQRTAAGERS</sequence>
<proteinExistence type="predicted"/>
<organism evidence="2 3">
    <name type="scientific">Actinoplanes palleronii</name>
    <dbReference type="NCBI Taxonomy" id="113570"/>
    <lineage>
        <taxon>Bacteria</taxon>
        <taxon>Bacillati</taxon>
        <taxon>Actinomycetota</taxon>
        <taxon>Actinomycetes</taxon>
        <taxon>Micromonosporales</taxon>
        <taxon>Micromonosporaceae</taxon>
        <taxon>Actinoplanes</taxon>
    </lineage>
</organism>
<dbReference type="EMBL" id="BOMS01000045">
    <property type="protein sequence ID" value="GIE67226.1"/>
    <property type="molecule type" value="Genomic_DNA"/>
</dbReference>
<evidence type="ECO:0000313" key="2">
    <source>
        <dbReference type="EMBL" id="GIE67226.1"/>
    </source>
</evidence>
<keyword evidence="3" id="KW-1185">Reference proteome</keyword>
<name>A0ABQ4BA05_9ACTN</name>
<protein>
    <submittedName>
        <fullName evidence="2">Uncharacterized protein</fullName>
    </submittedName>
</protein>
<comment type="caution">
    <text evidence="2">The sequence shown here is derived from an EMBL/GenBank/DDBJ whole genome shotgun (WGS) entry which is preliminary data.</text>
</comment>
<dbReference type="Proteomes" id="UP000624709">
    <property type="component" value="Unassembled WGS sequence"/>
</dbReference>
<reference evidence="2 3" key="1">
    <citation type="submission" date="2021-01" db="EMBL/GenBank/DDBJ databases">
        <title>Whole genome shotgun sequence of Actinoplanes palleronii NBRC 14916.</title>
        <authorList>
            <person name="Komaki H."/>
            <person name="Tamura T."/>
        </authorList>
    </citation>
    <scope>NUCLEOTIDE SEQUENCE [LARGE SCALE GENOMIC DNA]</scope>
    <source>
        <strain evidence="2 3">NBRC 14916</strain>
    </source>
</reference>
<accession>A0ABQ4BA05</accession>
<feature type="region of interest" description="Disordered" evidence="1">
    <location>
        <begin position="31"/>
        <end position="62"/>
    </location>
</feature>